<dbReference type="Gene3D" id="3.30.70.270">
    <property type="match status" value="1"/>
</dbReference>
<dbReference type="SUPFAM" id="SSF56672">
    <property type="entry name" value="DNA/RNA polymerases"/>
    <property type="match status" value="1"/>
</dbReference>
<dbReference type="AlphaFoldDB" id="A0A151TVI4"/>
<evidence type="ECO:0000256" key="1">
    <source>
        <dbReference type="ARBA" id="ARBA00023268"/>
    </source>
</evidence>
<sequence length="155" mass="17364">MPTINELLDDLGGASWFRKLDLRQGFHQIRMAAEDIHKTACFYRKFIKGYAAIALPLTNLLRKDNFNWSPEAQSSFDALKQAMMTTPVLDLPNFSEPFTLETDASGLAMGAMLIQGNHPIAFFRASNVVADALSRIPILTQSTFYTLSIPNFTFL</sequence>
<accession>A0A151TVI4</accession>
<gene>
    <name evidence="3" type="ORF">KK1_010261</name>
</gene>
<reference evidence="3 4" key="1">
    <citation type="journal article" date="2012" name="Nat. Biotechnol.">
        <title>Draft genome sequence of pigeonpea (Cajanus cajan), an orphan legume crop of resource-poor farmers.</title>
        <authorList>
            <person name="Varshney R.K."/>
            <person name="Chen W."/>
            <person name="Li Y."/>
            <person name="Bharti A.K."/>
            <person name="Saxena R.K."/>
            <person name="Schlueter J.A."/>
            <person name="Donoghue M.T."/>
            <person name="Azam S."/>
            <person name="Fan G."/>
            <person name="Whaley A.M."/>
            <person name="Farmer A.D."/>
            <person name="Sheridan J."/>
            <person name="Iwata A."/>
            <person name="Tuteja R."/>
            <person name="Penmetsa R.V."/>
            <person name="Wu W."/>
            <person name="Upadhyaya H.D."/>
            <person name="Yang S.P."/>
            <person name="Shah T."/>
            <person name="Saxena K.B."/>
            <person name="Michael T."/>
            <person name="McCombie W.R."/>
            <person name="Yang B."/>
            <person name="Zhang G."/>
            <person name="Yang H."/>
            <person name="Wang J."/>
            <person name="Spillane C."/>
            <person name="Cook D.R."/>
            <person name="May G.D."/>
            <person name="Xu X."/>
            <person name="Jackson S.A."/>
        </authorList>
    </citation>
    <scope>NUCLEOTIDE SEQUENCE [LARGE SCALE GENOMIC DNA]</scope>
    <source>
        <strain evidence="4">cv. Asha</strain>
    </source>
</reference>
<dbReference type="InterPro" id="IPR050951">
    <property type="entry name" value="Retrovirus_Pol_polyprotein"/>
</dbReference>
<dbReference type="PANTHER" id="PTHR37984">
    <property type="entry name" value="PROTEIN CBG26694"/>
    <property type="match status" value="1"/>
</dbReference>
<dbReference type="Gramene" id="C.cajan_09977.t">
    <property type="protein sequence ID" value="C.cajan_09977.t"/>
    <property type="gene ID" value="C.cajan_09977"/>
</dbReference>
<organism evidence="3 4">
    <name type="scientific">Cajanus cajan</name>
    <name type="common">Pigeon pea</name>
    <name type="synonym">Cajanus indicus</name>
    <dbReference type="NCBI Taxonomy" id="3821"/>
    <lineage>
        <taxon>Eukaryota</taxon>
        <taxon>Viridiplantae</taxon>
        <taxon>Streptophyta</taxon>
        <taxon>Embryophyta</taxon>
        <taxon>Tracheophyta</taxon>
        <taxon>Spermatophyta</taxon>
        <taxon>Magnoliopsida</taxon>
        <taxon>eudicotyledons</taxon>
        <taxon>Gunneridae</taxon>
        <taxon>Pentapetalae</taxon>
        <taxon>rosids</taxon>
        <taxon>fabids</taxon>
        <taxon>Fabales</taxon>
        <taxon>Fabaceae</taxon>
        <taxon>Papilionoideae</taxon>
        <taxon>50 kb inversion clade</taxon>
        <taxon>NPAAA clade</taxon>
        <taxon>indigoferoid/millettioid clade</taxon>
        <taxon>Phaseoleae</taxon>
        <taxon>Cajanus</taxon>
    </lineage>
</organism>
<evidence type="ECO:0000313" key="3">
    <source>
        <dbReference type="EMBL" id="KYP71018.1"/>
    </source>
</evidence>
<keyword evidence="1" id="KW-0511">Multifunctional enzyme</keyword>
<dbReference type="InterPro" id="IPR043128">
    <property type="entry name" value="Rev_trsase/Diguanyl_cyclase"/>
</dbReference>
<dbReference type="EMBL" id="CM003605">
    <property type="protein sequence ID" value="KYP71018.1"/>
    <property type="molecule type" value="Genomic_DNA"/>
</dbReference>
<evidence type="ECO:0000313" key="4">
    <source>
        <dbReference type="Proteomes" id="UP000075243"/>
    </source>
</evidence>
<keyword evidence="4" id="KW-1185">Reference proteome</keyword>
<dbReference type="FunFam" id="3.30.70.270:FF:000020">
    <property type="entry name" value="Transposon Tf2-6 polyprotein-like Protein"/>
    <property type="match status" value="1"/>
</dbReference>
<dbReference type="GO" id="GO:0003824">
    <property type="term" value="F:catalytic activity"/>
    <property type="evidence" value="ECO:0007669"/>
    <property type="project" value="UniProtKB-KW"/>
</dbReference>
<feature type="domain" description="Reverse transcriptase/retrotransposon-derived protein RNase H-like" evidence="2">
    <location>
        <begin position="68"/>
        <end position="123"/>
    </location>
</feature>
<dbReference type="STRING" id="3821.A0A151TVI4"/>
<dbReference type="Proteomes" id="UP000075243">
    <property type="component" value="Chromosome 3"/>
</dbReference>
<evidence type="ECO:0000259" key="2">
    <source>
        <dbReference type="Pfam" id="PF17919"/>
    </source>
</evidence>
<dbReference type="InterPro" id="IPR043502">
    <property type="entry name" value="DNA/RNA_pol_sf"/>
</dbReference>
<dbReference type="Pfam" id="PF17919">
    <property type="entry name" value="RT_RNaseH_2"/>
    <property type="match status" value="1"/>
</dbReference>
<name>A0A151TVI4_CAJCA</name>
<dbReference type="InterPro" id="IPR041577">
    <property type="entry name" value="RT_RNaseH_2"/>
</dbReference>
<protein>
    <submittedName>
        <fullName evidence="3">Retrovirus-related Pol polyprotein from transposon 17.6</fullName>
    </submittedName>
</protein>
<proteinExistence type="predicted"/>
<dbReference type="PANTHER" id="PTHR37984:SF5">
    <property type="entry name" value="PROTEIN NYNRIN-LIKE"/>
    <property type="match status" value="1"/>
</dbReference>